<evidence type="ECO:0000313" key="2">
    <source>
        <dbReference type="EMBL" id="MFC4720730.1"/>
    </source>
</evidence>
<dbReference type="InterPro" id="IPR024775">
    <property type="entry name" value="DinB-like"/>
</dbReference>
<gene>
    <name evidence="2" type="ORF">ACFO5O_00235</name>
</gene>
<dbReference type="Gene3D" id="1.20.120.450">
    <property type="entry name" value="dinb family like domain"/>
    <property type="match status" value="1"/>
</dbReference>
<dbReference type="InterPro" id="IPR034660">
    <property type="entry name" value="DinB/YfiT-like"/>
</dbReference>
<evidence type="ECO:0000259" key="1">
    <source>
        <dbReference type="Pfam" id="PF12867"/>
    </source>
</evidence>
<dbReference type="Pfam" id="PF12867">
    <property type="entry name" value="DinB_2"/>
    <property type="match status" value="1"/>
</dbReference>
<keyword evidence="3" id="KW-1185">Reference proteome</keyword>
<dbReference type="GO" id="GO:0016740">
    <property type="term" value="F:transferase activity"/>
    <property type="evidence" value="ECO:0007669"/>
    <property type="project" value="UniProtKB-KW"/>
</dbReference>
<dbReference type="RefSeq" id="WP_387959790.1">
    <property type="nucleotide sequence ID" value="NZ_JBHSGP010000004.1"/>
</dbReference>
<dbReference type="Proteomes" id="UP001595953">
    <property type="component" value="Unassembled WGS sequence"/>
</dbReference>
<evidence type="ECO:0000313" key="3">
    <source>
        <dbReference type="Proteomes" id="UP001595953"/>
    </source>
</evidence>
<dbReference type="NCBIfam" id="NF009807">
    <property type="entry name" value="PRK13291.1"/>
    <property type="match status" value="1"/>
</dbReference>
<comment type="caution">
    <text evidence="2">The sequence shown here is derived from an EMBL/GenBank/DDBJ whole genome shotgun (WGS) entry which is preliminary data.</text>
</comment>
<accession>A0ABV9MYW7</accession>
<keyword evidence="2" id="KW-0808">Transferase</keyword>
<name>A0ABV9MYW7_9FLAO</name>
<sequence length="181" mass="21339">MTNEEFHLLKYPIGELNIPQNSTSQQISEWINEIEQFPEAVVALTKNLSNEQLNWIYRPEGWTIKQVVHHCSDSHMNSLIRFKLALTEDMPTIKPYYEDRWAKLVDGNSNDLNYSLMLLKGLHAKLVILLRSLTPNDLKRQYIHPEHGKRFSLEQTIYIYAWHSKHHLAHIKQALKHKGEF</sequence>
<feature type="domain" description="DinB-like" evidence="1">
    <location>
        <begin position="34"/>
        <end position="171"/>
    </location>
</feature>
<organism evidence="2 3">
    <name type="scientific">Geojedonia litorea</name>
    <dbReference type="NCBI Taxonomy" id="1268269"/>
    <lineage>
        <taxon>Bacteria</taxon>
        <taxon>Pseudomonadati</taxon>
        <taxon>Bacteroidota</taxon>
        <taxon>Flavobacteriia</taxon>
        <taxon>Flavobacteriales</taxon>
        <taxon>Flavobacteriaceae</taxon>
        <taxon>Geojedonia</taxon>
    </lineage>
</organism>
<protein>
    <submittedName>
        <fullName evidence="2">YfiT family bacillithiol transferase</fullName>
    </submittedName>
</protein>
<dbReference type="SUPFAM" id="SSF109854">
    <property type="entry name" value="DinB/YfiT-like putative metalloenzymes"/>
    <property type="match status" value="1"/>
</dbReference>
<reference evidence="3" key="1">
    <citation type="journal article" date="2019" name="Int. J. Syst. Evol. Microbiol.">
        <title>The Global Catalogue of Microorganisms (GCM) 10K type strain sequencing project: providing services to taxonomists for standard genome sequencing and annotation.</title>
        <authorList>
            <consortium name="The Broad Institute Genomics Platform"/>
            <consortium name="The Broad Institute Genome Sequencing Center for Infectious Disease"/>
            <person name="Wu L."/>
            <person name="Ma J."/>
        </authorList>
    </citation>
    <scope>NUCLEOTIDE SEQUENCE [LARGE SCALE GENOMIC DNA]</scope>
    <source>
        <strain evidence="3">CCUG 63682</strain>
    </source>
</reference>
<dbReference type="EMBL" id="JBHSGP010000004">
    <property type="protein sequence ID" value="MFC4720730.1"/>
    <property type="molecule type" value="Genomic_DNA"/>
</dbReference>
<proteinExistence type="predicted"/>